<keyword evidence="4 5" id="KW-0472">Membrane</keyword>
<evidence type="ECO:0000313" key="6">
    <source>
        <dbReference type="EMBL" id="MFC3226982.1"/>
    </source>
</evidence>
<gene>
    <name evidence="6" type="ORF">ACFOGJ_07065</name>
</gene>
<dbReference type="InterPro" id="IPR001129">
    <property type="entry name" value="Membr-assoc_MAPEG"/>
</dbReference>
<dbReference type="PANTHER" id="PTHR35814:SF1">
    <property type="entry name" value="GLUTATHIONE S-TRANSFERASE-RELATED"/>
    <property type="match status" value="1"/>
</dbReference>
<feature type="transmembrane region" description="Helical" evidence="5">
    <location>
        <begin position="49"/>
        <end position="69"/>
    </location>
</feature>
<protein>
    <submittedName>
        <fullName evidence="6">MAPEG family protein</fullName>
    </submittedName>
</protein>
<dbReference type="SUPFAM" id="SSF161084">
    <property type="entry name" value="MAPEG domain-like"/>
    <property type="match status" value="1"/>
</dbReference>
<evidence type="ECO:0000256" key="4">
    <source>
        <dbReference type="ARBA" id="ARBA00023136"/>
    </source>
</evidence>
<comment type="subcellular location">
    <subcellularLocation>
        <location evidence="1">Membrane</location>
    </subcellularLocation>
</comment>
<name>A0ABV7KYB0_9PROT</name>
<keyword evidence="3 5" id="KW-1133">Transmembrane helix</keyword>
<evidence type="ECO:0000256" key="3">
    <source>
        <dbReference type="ARBA" id="ARBA00022989"/>
    </source>
</evidence>
<dbReference type="PANTHER" id="PTHR35814">
    <property type="match status" value="1"/>
</dbReference>
<evidence type="ECO:0000256" key="1">
    <source>
        <dbReference type="ARBA" id="ARBA00004370"/>
    </source>
</evidence>
<dbReference type="InterPro" id="IPR023352">
    <property type="entry name" value="MAPEG-like_dom_sf"/>
</dbReference>
<evidence type="ECO:0000313" key="7">
    <source>
        <dbReference type="Proteomes" id="UP001595528"/>
    </source>
</evidence>
<reference evidence="7" key="1">
    <citation type="journal article" date="2019" name="Int. J. Syst. Evol. Microbiol.">
        <title>The Global Catalogue of Microorganisms (GCM) 10K type strain sequencing project: providing services to taxonomists for standard genome sequencing and annotation.</title>
        <authorList>
            <consortium name="The Broad Institute Genomics Platform"/>
            <consortium name="The Broad Institute Genome Sequencing Center for Infectious Disease"/>
            <person name="Wu L."/>
            <person name="Ma J."/>
        </authorList>
    </citation>
    <scope>NUCLEOTIDE SEQUENCE [LARGE SCALE GENOMIC DNA]</scope>
    <source>
        <strain evidence="7">KCTC 42964</strain>
    </source>
</reference>
<proteinExistence type="predicted"/>
<organism evidence="6 7">
    <name type="scientific">Marinibaculum pumilum</name>
    <dbReference type="NCBI Taxonomy" id="1766165"/>
    <lineage>
        <taxon>Bacteria</taxon>
        <taxon>Pseudomonadati</taxon>
        <taxon>Pseudomonadota</taxon>
        <taxon>Alphaproteobacteria</taxon>
        <taxon>Rhodospirillales</taxon>
        <taxon>Rhodospirillaceae</taxon>
        <taxon>Marinibaculum</taxon>
    </lineage>
</organism>
<keyword evidence="2 5" id="KW-0812">Transmembrane</keyword>
<evidence type="ECO:0000256" key="2">
    <source>
        <dbReference type="ARBA" id="ARBA00022692"/>
    </source>
</evidence>
<evidence type="ECO:0000256" key="5">
    <source>
        <dbReference type="SAM" id="Phobius"/>
    </source>
</evidence>
<dbReference type="Pfam" id="PF01124">
    <property type="entry name" value="MAPEG"/>
    <property type="match status" value="1"/>
</dbReference>
<dbReference type="Gene3D" id="1.20.120.550">
    <property type="entry name" value="Membrane associated eicosanoid/glutathione metabolism-like domain"/>
    <property type="match status" value="1"/>
</dbReference>
<accession>A0ABV7KYB0</accession>
<dbReference type="EMBL" id="JBHRTR010000019">
    <property type="protein sequence ID" value="MFC3226982.1"/>
    <property type="molecule type" value="Genomic_DNA"/>
</dbReference>
<feature type="transmembrane region" description="Helical" evidence="5">
    <location>
        <begin position="6"/>
        <end position="28"/>
    </location>
</feature>
<dbReference type="RefSeq" id="WP_379899143.1">
    <property type="nucleotide sequence ID" value="NZ_JBHRTR010000019.1"/>
</dbReference>
<comment type="caution">
    <text evidence="6">The sequence shown here is derived from an EMBL/GenBank/DDBJ whole genome shotgun (WGS) entry which is preliminary data.</text>
</comment>
<dbReference type="Proteomes" id="UP001595528">
    <property type="component" value="Unassembled WGS sequence"/>
</dbReference>
<keyword evidence="7" id="KW-1185">Reference proteome</keyword>
<feature type="transmembrane region" description="Helical" evidence="5">
    <location>
        <begin position="108"/>
        <end position="128"/>
    </location>
</feature>
<sequence length="137" mass="14182">MAVSAVVDAAVYAGLLALLYLVLSVRLVRARVAHRARRTAATQAALERADAAATDFAGSVPLALIVLALCDLMAVSPYVVHVLGLGLLAARLIHAVDVSRRGPASTGAFAGITLTWLVILGAAALLLLRCLQYLVIG</sequence>